<dbReference type="PROSITE" id="PS51462">
    <property type="entry name" value="NUDIX"/>
    <property type="match status" value="1"/>
</dbReference>
<accession>A0A495XUP3</accession>
<dbReference type="PANTHER" id="PTHR11839:SF31">
    <property type="entry name" value="ADP-RIBOSE PYROPHOSPHATASE"/>
    <property type="match status" value="1"/>
</dbReference>
<evidence type="ECO:0000256" key="1">
    <source>
        <dbReference type="ARBA" id="ARBA00022801"/>
    </source>
</evidence>
<dbReference type="GO" id="GO:0019693">
    <property type="term" value="P:ribose phosphate metabolic process"/>
    <property type="evidence" value="ECO:0007669"/>
    <property type="project" value="TreeGrafter"/>
</dbReference>
<dbReference type="SUPFAM" id="SSF55811">
    <property type="entry name" value="Nudix"/>
    <property type="match status" value="1"/>
</dbReference>
<dbReference type="EMBL" id="RBXT01000001">
    <property type="protein sequence ID" value="RKT78260.1"/>
    <property type="molecule type" value="Genomic_DNA"/>
</dbReference>
<proteinExistence type="predicted"/>
<dbReference type="Proteomes" id="UP000278440">
    <property type="component" value="Unassembled WGS sequence"/>
</dbReference>
<dbReference type="CDD" id="cd24158">
    <property type="entry name" value="NUDIX_ADPRase_Rv1700"/>
    <property type="match status" value="1"/>
</dbReference>
<dbReference type="PANTHER" id="PTHR11839">
    <property type="entry name" value="UDP/ADP-SUGAR PYROPHOSPHATASE"/>
    <property type="match status" value="1"/>
</dbReference>
<dbReference type="RefSeq" id="WP_121032363.1">
    <property type="nucleotide sequence ID" value="NZ_RBXT01000001.1"/>
</dbReference>
<protein>
    <submittedName>
        <fullName evidence="3">ADP-ribose pyrophosphatase</fullName>
    </submittedName>
</protein>
<evidence type="ECO:0000313" key="3">
    <source>
        <dbReference type="EMBL" id="RKT78260.1"/>
    </source>
</evidence>
<keyword evidence="4" id="KW-1185">Reference proteome</keyword>
<keyword evidence="1" id="KW-0378">Hydrolase</keyword>
<dbReference type="InterPro" id="IPR015797">
    <property type="entry name" value="NUDIX_hydrolase-like_dom_sf"/>
</dbReference>
<dbReference type="GO" id="GO:0005829">
    <property type="term" value="C:cytosol"/>
    <property type="evidence" value="ECO:0007669"/>
    <property type="project" value="TreeGrafter"/>
</dbReference>
<dbReference type="AlphaFoldDB" id="A0A495XUP3"/>
<evidence type="ECO:0000313" key="4">
    <source>
        <dbReference type="Proteomes" id="UP000278440"/>
    </source>
</evidence>
<name>A0A495XUP3_9MICO</name>
<sequence>MGLDSPRGGTADLVERWRSHEIVDSTTVFEGLIFDVQRDRVDLGDGEVVTRDYIRHPGAVAVVALHPFDGVDHVMLIRQYRHAAHGDLWELPAGLLDVDGEPPWEAAARELVEEVDLVADEWHVLADDVSSPGILPETIRTFLARGLHDVPERDLHERDAEERGIEPLWVPLDDALDAVLAGSISNAHAVVGLLAAHASRSRGWASLREKDAVWPARDAQRRPAEGDRGAAGA</sequence>
<organism evidence="3 4">
    <name type="scientific">Terracoccus luteus</name>
    <dbReference type="NCBI Taxonomy" id="53356"/>
    <lineage>
        <taxon>Bacteria</taxon>
        <taxon>Bacillati</taxon>
        <taxon>Actinomycetota</taxon>
        <taxon>Actinomycetes</taxon>
        <taxon>Micrococcales</taxon>
        <taxon>Intrasporangiaceae</taxon>
        <taxon>Terracoccus</taxon>
    </lineage>
</organism>
<feature type="domain" description="Nudix hydrolase" evidence="2">
    <location>
        <begin position="55"/>
        <end position="194"/>
    </location>
</feature>
<reference evidence="3 4" key="1">
    <citation type="submission" date="2018-10" db="EMBL/GenBank/DDBJ databases">
        <title>Sequencing the genomes of 1000 actinobacteria strains.</title>
        <authorList>
            <person name="Klenk H.-P."/>
        </authorList>
    </citation>
    <scope>NUCLEOTIDE SEQUENCE [LARGE SCALE GENOMIC DNA]</scope>
    <source>
        <strain evidence="3 4">DSM 44267</strain>
    </source>
</reference>
<comment type="caution">
    <text evidence="3">The sequence shown here is derived from an EMBL/GenBank/DDBJ whole genome shotgun (WGS) entry which is preliminary data.</text>
</comment>
<gene>
    <name evidence="3" type="ORF">DFJ68_1700</name>
</gene>
<evidence type="ECO:0000259" key="2">
    <source>
        <dbReference type="PROSITE" id="PS51462"/>
    </source>
</evidence>
<dbReference type="Gene3D" id="3.90.79.10">
    <property type="entry name" value="Nucleoside Triphosphate Pyrophosphohydrolase"/>
    <property type="match status" value="1"/>
</dbReference>
<dbReference type="Pfam" id="PF00293">
    <property type="entry name" value="NUDIX"/>
    <property type="match status" value="1"/>
</dbReference>
<dbReference type="GO" id="GO:0006753">
    <property type="term" value="P:nucleoside phosphate metabolic process"/>
    <property type="evidence" value="ECO:0007669"/>
    <property type="project" value="TreeGrafter"/>
</dbReference>
<dbReference type="GO" id="GO:0016787">
    <property type="term" value="F:hydrolase activity"/>
    <property type="evidence" value="ECO:0007669"/>
    <property type="project" value="UniProtKB-KW"/>
</dbReference>
<dbReference type="InterPro" id="IPR000086">
    <property type="entry name" value="NUDIX_hydrolase_dom"/>
</dbReference>
<dbReference type="OrthoDB" id="9806150at2"/>